<accession>A0ABR7R101</accession>
<keyword evidence="2" id="KW-1185">Reference proteome</keyword>
<reference evidence="1 2" key="1">
    <citation type="submission" date="2020-06" db="EMBL/GenBank/DDBJ databases">
        <title>Frischella cerana isolated from Apis cerana gut homogenate.</title>
        <authorList>
            <person name="Wolter L.A."/>
            <person name="Suenami S."/>
            <person name="Miyazaki R."/>
        </authorList>
    </citation>
    <scope>NUCLEOTIDE SEQUENCE [LARGE SCALE GENOMIC DNA]</scope>
    <source>
        <strain evidence="1 2">Ac13</strain>
    </source>
</reference>
<dbReference type="Proteomes" id="UP000651208">
    <property type="component" value="Unassembled WGS sequence"/>
</dbReference>
<proteinExistence type="predicted"/>
<feature type="non-terminal residue" evidence="1">
    <location>
        <position position="1"/>
    </location>
</feature>
<evidence type="ECO:0000313" key="1">
    <source>
        <dbReference type="EMBL" id="MBC9132031.1"/>
    </source>
</evidence>
<gene>
    <name evidence="1" type="ORF">FcAc13_12055</name>
</gene>
<organism evidence="1 2">
    <name type="scientific">Frischella japonica</name>
    <dbReference type="NCBI Taxonomy" id="2741544"/>
    <lineage>
        <taxon>Bacteria</taxon>
        <taxon>Pseudomonadati</taxon>
        <taxon>Pseudomonadota</taxon>
        <taxon>Gammaproteobacteria</taxon>
        <taxon>Orbales</taxon>
        <taxon>Orbaceae</taxon>
        <taxon>Frischella</taxon>
    </lineage>
</organism>
<comment type="caution">
    <text evidence="1">The sequence shown here is derived from an EMBL/GenBank/DDBJ whole genome shotgun (WGS) entry which is preliminary data.</text>
</comment>
<name>A0ABR7R101_9GAMM</name>
<evidence type="ECO:0000313" key="2">
    <source>
        <dbReference type="Proteomes" id="UP000651208"/>
    </source>
</evidence>
<sequence>GASGRVPKVLQTGGNKLEKNTANKLNEYFGTNLTSREWGRALEALKADAGKLPNNFHGRILDNGDYVGKNGEIIGNIGDYLP</sequence>
<protein>
    <submittedName>
        <fullName evidence="1">Uncharacterized protein</fullName>
    </submittedName>
</protein>
<dbReference type="EMBL" id="JABURY010000035">
    <property type="protein sequence ID" value="MBC9132031.1"/>
    <property type="molecule type" value="Genomic_DNA"/>
</dbReference>